<dbReference type="InterPro" id="IPR012337">
    <property type="entry name" value="RNaseH-like_sf"/>
</dbReference>
<dbReference type="GO" id="GO:0030014">
    <property type="term" value="C:CCR4-NOT complex"/>
    <property type="evidence" value="ECO:0007669"/>
    <property type="project" value="InterPro"/>
</dbReference>
<comment type="subunit">
    <text evidence="6">Component of the CCR4-NOT complex, at least composed of CRR4 and CAF1 proteins.</text>
</comment>
<comment type="subcellular location">
    <subcellularLocation>
        <location evidence="4">Cytoplasm</location>
    </subcellularLocation>
    <subcellularLocation>
        <location evidence="3">Nucleus</location>
    </subcellularLocation>
</comment>
<evidence type="ECO:0000256" key="4">
    <source>
        <dbReference type="ARBA" id="ARBA00004496"/>
    </source>
</evidence>
<keyword evidence="10" id="KW-0479">Metal-binding</keyword>
<accession>A0AAW1GVI8</accession>
<evidence type="ECO:0000256" key="16">
    <source>
        <dbReference type="ARBA" id="ARBA00023242"/>
    </source>
</evidence>
<dbReference type="InterPro" id="IPR006941">
    <property type="entry name" value="RNase_CAF1"/>
</dbReference>
<comment type="caution">
    <text evidence="18">The sequence shown here is derived from an EMBL/GenBank/DDBJ whole genome shotgun (WGS) entry which is preliminary data.</text>
</comment>
<comment type="cofactor">
    <cofactor evidence="2">
        <name>a divalent metal cation</name>
        <dbReference type="ChEBI" id="CHEBI:60240"/>
    </cofactor>
</comment>
<evidence type="ECO:0000313" key="18">
    <source>
        <dbReference type="EMBL" id="KAK9666511.1"/>
    </source>
</evidence>
<evidence type="ECO:0000256" key="6">
    <source>
        <dbReference type="ARBA" id="ARBA00011757"/>
    </source>
</evidence>
<evidence type="ECO:0000256" key="7">
    <source>
        <dbReference type="ARBA" id="ARBA00012161"/>
    </source>
</evidence>
<keyword evidence="9" id="KW-0540">Nuclease</keyword>
<gene>
    <name evidence="18" type="ORF">RND81_14G189900</name>
</gene>
<evidence type="ECO:0000256" key="1">
    <source>
        <dbReference type="ARBA" id="ARBA00001663"/>
    </source>
</evidence>
<dbReference type="InterPro" id="IPR039637">
    <property type="entry name" value="CNOT7/CNOT8/Pop2"/>
</dbReference>
<comment type="similarity">
    <text evidence="5">Belongs to the CAF1 family.</text>
</comment>
<dbReference type="PANTHER" id="PTHR10797">
    <property type="entry name" value="CCR4-NOT TRANSCRIPTION COMPLEX SUBUNIT"/>
    <property type="match status" value="1"/>
</dbReference>
<dbReference type="Gene3D" id="3.30.420.10">
    <property type="entry name" value="Ribonuclease H-like superfamily/Ribonuclease H"/>
    <property type="match status" value="1"/>
</dbReference>
<dbReference type="GO" id="GO:0003723">
    <property type="term" value="F:RNA binding"/>
    <property type="evidence" value="ECO:0007669"/>
    <property type="project" value="UniProtKB-KW"/>
</dbReference>
<evidence type="ECO:0000256" key="10">
    <source>
        <dbReference type="ARBA" id="ARBA00022723"/>
    </source>
</evidence>
<evidence type="ECO:0000256" key="5">
    <source>
        <dbReference type="ARBA" id="ARBA00008372"/>
    </source>
</evidence>
<keyword evidence="12" id="KW-0269">Exonuclease</keyword>
<evidence type="ECO:0000256" key="13">
    <source>
        <dbReference type="ARBA" id="ARBA00022884"/>
    </source>
</evidence>
<evidence type="ECO:0000256" key="15">
    <source>
        <dbReference type="ARBA" id="ARBA00023163"/>
    </source>
</evidence>
<evidence type="ECO:0000256" key="9">
    <source>
        <dbReference type="ARBA" id="ARBA00022722"/>
    </source>
</evidence>
<protein>
    <recommendedName>
        <fullName evidence="7">poly(A)-specific ribonuclease</fullName>
        <ecNumber evidence="7">3.1.13.4</ecNumber>
    </recommendedName>
</protein>
<dbReference type="GO" id="GO:0004535">
    <property type="term" value="F:poly(A)-specific ribonuclease activity"/>
    <property type="evidence" value="ECO:0007669"/>
    <property type="project" value="UniProtKB-EC"/>
</dbReference>
<keyword evidence="15" id="KW-0804">Transcription</keyword>
<dbReference type="GO" id="GO:0005634">
    <property type="term" value="C:nucleus"/>
    <property type="evidence" value="ECO:0007669"/>
    <property type="project" value="UniProtKB-SubCell"/>
</dbReference>
<sequence length="280" mass="32253">MTENSPKEMSFDYEIDSVEIREVYESNLDEEFKLINEIVDEYPYIAMDTEFPGTVSEPKGNLTPNECYFRTIKKNVNSKKIIQLGLTFFDENGRLPTCKTDKYCIWQFNFREFNLEEDDYVEASIDMLRKNGIDFEKFNNQGVDAIEFAKLLIPSGAVLNENVTWVGFHCGMDFGYLIKLLTCRKIPETQKEFLQLLNTFCLNIYDVKQMMRFTKFIGGGLEELGKKLELKRIGSTHQAGSDSLLTCCAFRKLKHECFAGSVGVYAGSLYSLDVYRTQNP</sequence>
<name>A0AAW1GVI8_SAPOF</name>
<comment type="catalytic activity">
    <reaction evidence="1">
        <text>Exonucleolytic cleavage of poly(A) to 5'-AMP.</text>
        <dbReference type="EC" id="3.1.13.4"/>
    </reaction>
</comment>
<evidence type="ECO:0000256" key="8">
    <source>
        <dbReference type="ARBA" id="ARBA00022490"/>
    </source>
</evidence>
<evidence type="ECO:0000256" key="12">
    <source>
        <dbReference type="ARBA" id="ARBA00022839"/>
    </source>
</evidence>
<dbReference type="EC" id="3.1.13.4" evidence="7"/>
<keyword evidence="11" id="KW-0378">Hydrolase</keyword>
<keyword evidence="13" id="KW-0694">RNA-binding</keyword>
<keyword evidence="14" id="KW-0805">Transcription regulation</keyword>
<proteinExistence type="inferred from homology"/>
<keyword evidence="19" id="KW-1185">Reference proteome</keyword>
<reference evidence="18" key="1">
    <citation type="submission" date="2024-03" db="EMBL/GenBank/DDBJ databases">
        <title>WGS assembly of Saponaria officinalis var. Norfolk2.</title>
        <authorList>
            <person name="Jenkins J."/>
            <person name="Shu S."/>
            <person name="Grimwood J."/>
            <person name="Barry K."/>
            <person name="Goodstein D."/>
            <person name="Schmutz J."/>
            <person name="Leebens-Mack J."/>
            <person name="Osbourn A."/>
        </authorList>
    </citation>
    <scope>NUCLEOTIDE SEQUENCE [LARGE SCALE GENOMIC DNA]</scope>
    <source>
        <strain evidence="18">JIC</strain>
    </source>
</reference>
<dbReference type="EMBL" id="JBDFQZ010000014">
    <property type="protein sequence ID" value="KAK9666511.1"/>
    <property type="molecule type" value="Genomic_DNA"/>
</dbReference>
<comment type="function">
    <text evidence="17">Ubiquitous transcription factor required for a diverse set of processes. It is a component of the CCR4 complex involved in the control of gene expression.</text>
</comment>
<evidence type="ECO:0000313" key="19">
    <source>
        <dbReference type="Proteomes" id="UP001443914"/>
    </source>
</evidence>
<dbReference type="SUPFAM" id="SSF53098">
    <property type="entry name" value="Ribonuclease H-like"/>
    <property type="match status" value="1"/>
</dbReference>
<evidence type="ECO:0000256" key="11">
    <source>
        <dbReference type="ARBA" id="ARBA00022801"/>
    </source>
</evidence>
<dbReference type="GO" id="GO:0005737">
    <property type="term" value="C:cytoplasm"/>
    <property type="evidence" value="ECO:0007669"/>
    <property type="project" value="UniProtKB-SubCell"/>
</dbReference>
<dbReference type="AlphaFoldDB" id="A0AAW1GVI8"/>
<dbReference type="Proteomes" id="UP001443914">
    <property type="component" value="Unassembled WGS sequence"/>
</dbReference>
<keyword evidence="16" id="KW-0539">Nucleus</keyword>
<keyword evidence="8" id="KW-0963">Cytoplasm</keyword>
<dbReference type="InterPro" id="IPR036397">
    <property type="entry name" value="RNaseH_sf"/>
</dbReference>
<evidence type="ECO:0000256" key="3">
    <source>
        <dbReference type="ARBA" id="ARBA00004123"/>
    </source>
</evidence>
<evidence type="ECO:0000256" key="14">
    <source>
        <dbReference type="ARBA" id="ARBA00023015"/>
    </source>
</evidence>
<dbReference type="Pfam" id="PF04857">
    <property type="entry name" value="CAF1"/>
    <property type="match status" value="1"/>
</dbReference>
<organism evidence="18 19">
    <name type="scientific">Saponaria officinalis</name>
    <name type="common">Common soapwort</name>
    <name type="synonym">Lychnis saponaria</name>
    <dbReference type="NCBI Taxonomy" id="3572"/>
    <lineage>
        <taxon>Eukaryota</taxon>
        <taxon>Viridiplantae</taxon>
        <taxon>Streptophyta</taxon>
        <taxon>Embryophyta</taxon>
        <taxon>Tracheophyta</taxon>
        <taxon>Spermatophyta</taxon>
        <taxon>Magnoliopsida</taxon>
        <taxon>eudicotyledons</taxon>
        <taxon>Gunneridae</taxon>
        <taxon>Pentapetalae</taxon>
        <taxon>Caryophyllales</taxon>
        <taxon>Caryophyllaceae</taxon>
        <taxon>Caryophylleae</taxon>
        <taxon>Saponaria</taxon>
    </lineage>
</organism>
<evidence type="ECO:0000256" key="17">
    <source>
        <dbReference type="ARBA" id="ARBA00025148"/>
    </source>
</evidence>
<dbReference type="GO" id="GO:0046872">
    <property type="term" value="F:metal ion binding"/>
    <property type="evidence" value="ECO:0007669"/>
    <property type="project" value="UniProtKB-KW"/>
</dbReference>
<evidence type="ECO:0000256" key="2">
    <source>
        <dbReference type="ARBA" id="ARBA00001968"/>
    </source>
</evidence>